<keyword evidence="1" id="KW-0472">Membrane</keyword>
<dbReference type="Proteomes" id="UP001500804">
    <property type="component" value="Unassembled WGS sequence"/>
</dbReference>
<evidence type="ECO:0000256" key="1">
    <source>
        <dbReference type="SAM" id="Phobius"/>
    </source>
</evidence>
<keyword evidence="1" id="KW-1133">Transmembrane helix</keyword>
<protein>
    <recommendedName>
        <fullName evidence="4">Major facilitator superfamily (MFS) profile domain-containing protein</fullName>
    </recommendedName>
</protein>
<reference evidence="3" key="1">
    <citation type="journal article" date="2019" name="Int. J. Syst. Evol. Microbiol.">
        <title>The Global Catalogue of Microorganisms (GCM) 10K type strain sequencing project: providing services to taxonomists for standard genome sequencing and annotation.</title>
        <authorList>
            <consortium name="The Broad Institute Genomics Platform"/>
            <consortium name="The Broad Institute Genome Sequencing Center for Infectious Disease"/>
            <person name="Wu L."/>
            <person name="Ma J."/>
        </authorList>
    </citation>
    <scope>NUCLEOTIDE SEQUENCE [LARGE SCALE GENOMIC DNA]</scope>
    <source>
        <strain evidence="3">JCM 18302</strain>
    </source>
</reference>
<evidence type="ECO:0000313" key="2">
    <source>
        <dbReference type="EMBL" id="GAA5127050.1"/>
    </source>
</evidence>
<sequence length="93" mass="8774">MATALLVVDGAGAFAMVVPFTTRLIDQAAGAPLLAAAAGGSATNTGAAPGAYLGGLAIDTPLGVTAPPVAGAVIAAFGLLAVLAARIAATRYP</sequence>
<keyword evidence="3" id="KW-1185">Reference proteome</keyword>
<evidence type="ECO:0000313" key="3">
    <source>
        <dbReference type="Proteomes" id="UP001500804"/>
    </source>
</evidence>
<organism evidence="2 3">
    <name type="scientific">Pseudonocardia adelaidensis</name>
    <dbReference type="NCBI Taxonomy" id="648754"/>
    <lineage>
        <taxon>Bacteria</taxon>
        <taxon>Bacillati</taxon>
        <taxon>Actinomycetota</taxon>
        <taxon>Actinomycetes</taxon>
        <taxon>Pseudonocardiales</taxon>
        <taxon>Pseudonocardiaceae</taxon>
        <taxon>Pseudonocardia</taxon>
    </lineage>
</organism>
<proteinExistence type="predicted"/>
<feature type="transmembrane region" description="Helical" evidence="1">
    <location>
        <begin position="69"/>
        <end position="89"/>
    </location>
</feature>
<gene>
    <name evidence="2" type="ORF">GCM10023320_43860</name>
</gene>
<evidence type="ECO:0008006" key="4">
    <source>
        <dbReference type="Google" id="ProtNLM"/>
    </source>
</evidence>
<dbReference type="RefSeq" id="WP_345607123.1">
    <property type="nucleotide sequence ID" value="NZ_BAABJO010000016.1"/>
</dbReference>
<accession>A0ABP9NML6</accession>
<name>A0ABP9NML6_9PSEU</name>
<comment type="caution">
    <text evidence="2">The sequence shown here is derived from an EMBL/GenBank/DDBJ whole genome shotgun (WGS) entry which is preliminary data.</text>
</comment>
<keyword evidence="1" id="KW-0812">Transmembrane</keyword>
<dbReference type="EMBL" id="BAABJO010000016">
    <property type="protein sequence ID" value="GAA5127050.1"/>
    <property type="molecule type" value="Genomic_DNA"/>
</dbReference>